<dbReference type="EMBL" id="JAHWGI010000085">
    <property type="protein sequence ID" value="KAK3909175.1"/>
    <property type="molecule type" value="Genomic_DNA"/>
</dbReference>
<name>A0AAE1GTQ0_9NEOP</name>
<evidence type="ECO:0000313" key="2">
    <source>
        <dbReference type="EMBL" id="KAK3909175.1"/>
    </source>
</evidence>
<dbReference type="AlphaFoldDB" id="A0AAE1GTQ0"/>
<organism evidence="2 3">
    <name type="scientific">Frankliniella fusca</name>
    <dbReference type="NCBI Taxonomy" id="407009"/>
    <lineage>
        <taxon>Eukaryota</taxon>
        <taxon>Metazoa</taxon>
        <taxon>Ecdysozoa</taxon>
        <taxon>Arthropoda</taxon>
        <taxon>Hexapoda</taxon>
        <taxon>Insecta</taxon>
        <taxon>Pterygota</taxon>
        <taxon>Neoptera</taxon>
        <taxon>Paraneoptera</taxon>
        <taxon>Thysanoptera</taxon>
        <taxon>Terebrantia</taxon>
        <taxon>Thripoidea</taxon>
        <taxon>Thripidae</taxon>
        <taxon>Frankliniella</taxon>
    </lineage>
</organism>
<proteinExistence type="predicted"/>
<evidence type="ECO:0000313" key="3">
    <source>
        <dbReference type="Proteomes" id="UP001219518"/>
    </source>
</evidence>
<sequence>MTQGVKQIEDSEAGGVPGPGRAGPAGLGAVKVGFLTTMLMIPLSKLEPQAAHRNRRQTPSNLSAVLSKKC</sequence>
<feature type="region of interest" description="Disordered" evidence="1">
    <location>
        <begin position="1"/>
        <end position="23"/>
    </location>
</feature>
<dbReference type="Proteomes" id="UP001219518">
    <property type="component" value="Unassembled WGS sequence"/>
</dbReference>
<reference evidence="2" key="2">
    <citation type="journal article" date="2023" name="BMC Genomics">
        <title>Pest status, molecular evolution, and epigenetic factors derived from the genome assembly of Frankliniella fusca, a thysanopteran phytovirus vector.</title>
        <authorList>
            <person name="Catto M.A."/>
            <person name="Labadie P.E."/>
            <person name="Jacobson A.L."/>
            <person name="Kennedy G.G."/>
            <person name="Srinivasan R."/>
            <person name="Hunt B.G."/>
        </authorList>
    </citation>
    <scope>NUCLEOTIDE SEQUENCE</scope>
    <source>
        <strain evidence="2">PL_HMW_Pooled</strain>
    </source>
</reference>
<feature type="region of interest" description="Disordered" evidence="1">
    <location>
        <begin position="47"/>
        <end position="70"/>
    </location>
</feature>
<evidence type="ECO:0000256" key="1">
    <source>
        <dbReference type="SAM" id="MobiDB-lite"/>
    </source>
</evidence>
<accession>A0AAE1GTQ0</accession>
<comment type="caution">
    <text evidence="2">The sequence shown here is derived from an EMBL/GenBank/DDBJ whole genome shotgun (WGS) entry which is preliminary data.</text>
</comment>
<reference evidence="2" key="1">
    <citation type="submission" date="2021-07" db="EMBL/GenBank/DDBJ databases">
        <authorList>
            <person name="Catto M.A."/>
            <person name="Jacobson A."/>
            <person name="Kennedy G."/>
            <person name="Labadie P."/>
            <person name="Hunt B.G."/>
            <person name="Srinivasan R."/>
        </authorList>
    </citation>
    <scope>NUCLEOTIDE SEQUENCE</scope>
    <source>
        <strain evidence="2">PL_HMW_Pooled</strain>
        <tissue evidence="2">Head</tissue>
    </source>
</reference>
<protein>
    <submittedName>
        <fullName evidence="2">Attractin</fullName>
    </submittedName>
</protein>
<gene>
    <name evidence="2" type="ORF">KUF71_003774</name>
</gene>
<keyword evidence="3" id="KW-1185">Reference proteome</keyword>